<name>A0A1E5H220_9ENTE</name>
<keyword evidence="3" id="KW-1185">Reference proteome</keyword>
<dbReference type="Proteomes" id="UP000095094">
    <property type="component" value="Unassembled WGS sequence"/>
</dbReference>
<dbReference type="AlphaFoldDB" id="A0A1E5H220"/>
<keyword evidence="1" id="KW-1133">Transmembrane helix</keyword>
<keyword evidence="1" id="KW-0472">Membrane</keyword>
<keyword evidence="1" id="KW-0812">Transmembrane</keyword>
<organism evidence="2 3">
    <name type="scientific">Enterococcus termitis</name>
    <dbReference type="NCBI Taxonomy" id="332950"/>
    <lineage>
        <taxon>Bacteria</taxon>
        <taxon>Bacillati</taxon>
        <taxon>Bacillota</taxon>
        <taxon>Bacilli</taxon>
        <taxon>Lactobacillales</taxon>
        <taxon>Enterococcaceae</taxon>
        <taxon>Enterococcus</taxon>
    </lineage>
</organism>
<gene>
    <name evidence="2" type="ORF">BCR25_15890</name>
</gene>
<dbReference type="EMBL" id="MIJY01000005">
    <property type="protein sequence ID" value="OEG18680.1"/>
    <property type="molecule type" value="Genomic_DNA"/>
</dbReference>
<dbReference type="RefSeq" id="WP_069662529.1">
    <property type="nucleotide sequence ID" value="NZ_JBHUJJ010000002.1"/>
</dbReference>
<sequence>MLEISKVLFLMVVSQLSKGISQGSDHIFYDMNGWSKVFFVIVFFCVLFAVIGLILKHSLMIGFLIFLGFPLLMFFSKLVMIVTLGWFVLSIIRTATGMSNRANLGVKAK</sequence>
<evidence type="ECO:0000256" key="1">
    <source>
        <dbReference type="SAM" id="Phobius"/>
    </source>
</evidence>
<feature type="transmembrane region" description="Helical" evidence="1">
    <location>
        <begin position="37"/>
        <end position="55"/>
    </location>
</feature>
<feature type="transmembrane region" description="Helical" evidence="1">
    <location>
        <begin position="62"/>
        <end position="89"/>
    </location>
</feature>
<protein>
    <submittedName>
        <fullName evidence="2">Uncharacterized protein</fullName>
    </submittedName>
</protein>
<proteinExistence type="predicted"/>
<evidence type="ECO:0000313" key="2">
    <source>
        <dbReference type="EMBL" id="OEG18680.1"/>
    </source>
</evidence>
<accession>A0A1E5H220</accession>
<comment type="caution">
    <text evidence="2">The sequence shown here is derived from an EMBL/GenBank/DDBJ whole genome shotgun (WGS) entry which is preliminary data.</text>
</comment>
<reference evidence="3" key="1">
    <citation type="submission" date="2016-09" db="EMBL/GenBank/DDBJ databases">
        <authorList>
            <person name="Gulvik C.A."/>
        </authorList>
    </citation>
    <scope>NUCLEOTIDE SEQUENCE [LARGE SCALE GENOMIC DNA]</scope>
    <source>
        <strain evidence="3">LMG 8895</strain>
    </source>
</reference>
<evidence type="ECO:0000313" key="3">
    <source>
        <dbReference type="Proteomes" id="UP000095094"/>
    </source>
</evidence>